<evidence type="ECO:0000313" key="2">
    <source>
        <dbReference type="Proteomes" id="UP001139068"/>
    </source>
</evidence>
<dbReference type="EMBL" id="JAIVFL010000001">
    <property type="protein sequence ID" value="MCI4674779.1"/>
    <property type="molecule type" value="Genomic_DNA"/>
</dbReference>
<keyword evidence="2" id="KW-1185">Reference proteome</keyword>
<gene>
    <name evidence="1" type="ORF">K9U37_07600</name>
</gene>
<comment type="caution">
    <text evidence="1">The sequence shown here is derived from an EMBL/GenBank/DDBJ whole genome shotgun (WGS) entry which is preliminary data.</text>
</comment>
<proteinExistence type="predicted"/>
<evidence type="ECO:0000313" key="1">
    <source>
        <dbReference type="EMBL" id="MCI4674779.1"/>
    </source>
</evidence>
<dbReference type="Proteomes" id="UP001139068">
    <property type="component" value="Unassembled WGS sequence"/>
</dbReference>
<reference evidence="1" key="1">
    <citation type="journal article" date="2022" name="ISME J.">
        <title>Identification of active gaseous-alkane degraders at natural gas seeps.</title>
        <authorList>
            <person name="Farhan Ul Haque M."/>
            <person name="Hernandez M."/>
            <person name="Crombie A.T."/>
            <person name="Murrell J.C."/>
        </authorList>
    </citation>
    <scope>NUCLEOTIDE SEQUENCE</scope>
    <source>
        <strain evidence="1">ANDR5</strain>
    </source>
</reference>
<dbReference type="RefSeq" id="WP_243071171.1">
    <property type="nucleotide sequence ID" value="NZ_JAIVFL010000001.1"/>
</dbReference>
<accession>A0ABS9YVE3</accession>
<protein>
    <submittedName>
        <fullName evidence="1">Terminase</fullName>
    </submittedName>
</protein>
<sequence length="123" mass="13286">MTKKSAVPAPPSGTGPSGRALWNDVLGKYILENHELLLLKEMVRTVDLLDKLHAIVQREGLMVEGPHGSKPHPAVVEARQSKIALARLGAALRLPAGDEDSAGVRRPQRRAGARGVYQLRDSV</sequence>
<organism evidence="1 2">
    <name type="scientific">Candidatus Mycolicibacterium alkanivorans</name>
    <dbReference type="NCBI Taxonomy" id="2954114"/>
    <lineage>
        <taxon>Bacteria</taxon>
        <taxon>Bacillati</taxon>
        <taxon>Actinomycetota</taxon>
        <taxon>Actinomycetes</taxon>
        <taxon>Mycobacteriales</taxon>
        <taxon>Mycobacteriaceae</taxon>
        <taxon>Mycolicibacterium</taxon>
    </lineage>
</organism>
<name>A0ABS9YVE3_9MYCO</name>